<organism evidence="5 7">
    <name type="scientific">Mycobacterium paragordonae</name>
    <dbReference type="NCBI Taxonomy" id="1389713"/>
    <lineage>
        <taxon>Bacteria</taxon>
        <taxon>Bacillati</taxon>
        <taxon>Actinomycetota</taxon>
        <taxon>Actinomycetes</taxon>
        <taxon>Mycobacteriales</taxon>
        <taxon>Mycobacteriaceae</taxon>
        <taxon>Mycobacterium</taxon>
    </lineage>
</organism>
<dbReference type="GO" id="GO:0016020">
    <property type="term" value="C:membrane"/>
    <property type="evidence" value="ECO:0007669"/>
    <property type="project" value="TreeGrafter"/>
</dbReference>
<reference evidence="4 6" key="1">
    <citation type="journal article" date="2019" name="Emerg. Microbes Infect.">
        <title>Comprehensive subspecies identification of 175 nontuberculous mycobacteria species based on 7547 genomic profiles.</title>
        <authorList>
            <person name="Matsumoto Y."/>
            <person name="Kinjo T."/>
            <person name="Motooka D."/>
            <person name="Nabeya D."/>
            <person name="Jung N."/>
            <person name="Uechi K."/>
            <person name="Horii T."/>
            <person name="Iida T."/>
            <person name="Fujita J."/>
            <person name="Nakamura S."/>
        </authorList>
    </citation>
    <scope>NUCLEOTIDE SEQUENCE [LARGE SCALE GENOMIC DNA]</scope>
    <source>
        <strain evidence="4 6">JCM 18565</strain>
    </source>
</reference>
<evidence type="ECO:0000256" key="3">
    <source>
        <dbReference type="RuleBase" id="RU000363"/>
    </source>
</evidence>
<reference evidence="5" key="3">
    <citation type="submission" date="2023-06" db="EMBL/GenBank/DDBJ databases">
        <title>Identification of two novel mycobacterium reveal diversities and complexities of Mycobacterium gordonae clade.</title>
        <authorList>
            <person name="Matsumoto Y."/>
            <person name="Nakamura S."/>
            <person name="Motooka D."/>
            <person name="Fukushima K."/>
        </authorList>
    </citation>
    <scope>NUCLEOTIDE SEQUENCE</scope>
    <source>
        <strain evidence="5">TY812</strain>
    </source>
</reference>
<dbReference type="PRINTS" id="PR00080">
    <property type="entry name" value="SDRFAMILY"/>
</dbReference>
<dbReference type="InterPro" id="IPR036291">
    <property type="entry name" value="NAD(P)-bd_dom_sf"/>
</dbReference>
<accession>A0A386UA00</accession>
<evidence type="ECO:0000256" key="1">
    <source>
        <dbReference type="ARBA" id="ARBA00006484"/>
    </source>
</evidence>
<proteinExistence type="inferred from homology"/>
<dbReference type="Proteomes" id="UP000465240">
    <property type="component" value="Unassembled WGS sequence"/>
</dbReference>
<dbReference type="Pfam" id="PF00106">
    <property type="entry name" value="adh_short"/>
    <property type="match status" value="1"/>
</dbReference>
<protein>
    <submittedName>
        <fullName evidence="5">SDR family NAD(P)-dependent oxidoreductase</fullName>
    </submittedName>
    <submittedName>
        <fullName evidence="4">Short-chain dehydrogenase</fullName>
    </submittedName>
</protein>
<dbReference type="SUPFAM" id="SSF51735">
    <property type="entry name" value="NAD(P)-binding Rossmann-fold domains"/>
    <property type="match status" value="1"/>
</dbReference>
<dbReference type="PANTHER" id="PTHR44196">
    <property type="entry name" value="DEHYDROGENASE/REDUCTASE SDR FAMILY MEMBER 7B"/>
    <property type="match status" value="1"/>
</dbReference>
<gene>
    <name evidence="4" type="ORF">MPRG_38400</name>
    <name evidence="5" type="ORF">QXL92_02865</name>
</gene>
<dbReference type="Gene3D" id="3.40.50.720">
    <property type="entry name" value="NAD(P)-binding Rossmann-like Domain"/>
    <property type="match status" value="1"/>
</dbReference>
<comment type="caution">
    <text evidence="5">The sequence shown here is derived from an EMBL/GenBank/DDBJ whole genome shotgun (WGS) entry which is preliminary data.</text>
</comment>
<dbReference type="PROSITE" id="PS00061">
    <property type="entry name" value="ADH_SHORT"/>
    <property type="match status" value="1"/>
</dbReference>
<comment type="similarity">
    <text evidence="1 3">Belongs to the short-chain dehydrogenases/reductases (SDR) family.</text>
</comment>
<dbReference type="EMBL" id="JAUFSA010000001">
    <property type="protein sequence ID" value="MDP7733698.1"/>
    <property type="molecule type" value="Genomic_DNA"/>
</dbReference>
<dbReference type="CDD" id="cd05233">
    <property type="entry name" value="SDR_c"/>
    <property type="match status" value="1"/>
</dbReference>
<dbReference type="GO" id="GO:0016491">
    <property type="term" value="F:oxidoreductase activity"/>
    <property type="evidence" value="ECO:0007669"/>
    <property type="project" value="UniProtKB-KW"/>
</dbReference>
<dbReference type="InterPro" id="IPR002347">
    <property type="entry name" value="SDR_fam"/>
</dbReference>
<sequence length="262" mass="27401">MTAALITGASTGLGRELAGLFARDGVDVVAVSSERSTAQLDELAEELRARYGVRVETVTMDLAAPGAGADLVSRVDELGVDITYLVNNAGVGILGLKIQESDPVAVSKMVQLNVVTLTELTTMYAARMVRAGRGAILNISSVAAYVIPHGLEAGYAASKAYVRSFSESVADDLRGTGVTCTHLAPGPTRTEFGRTAGVGDWSRLDRYMMDAAPVAAAGYAAMRTGQVAVMPGFGPKVMRVASTVSPSRRLTALVSGYFVSRH</sequence>
<evidence type="ECO:0000313" key="4">
    <source>
        <dbReference type="EMBL" id="GFG80564.1"/>
    </source>
</evidence>
<evidence type="ECO:0000256" key="2">
    <source>
        <dbReference type="ARBA" id="ARBA00023002"/>
    </source>
</evidence>
<name>A0A386UA00_9MYCO</name>
<dbReference type="InterPro" id="IPR020904">
    <property type="entry name" value="Sc_DH/Rdtase_CS"/>
</dbReference>
<dbReference type="Proteomes" id="UP001229081">
    <property type="component" value="Unassembled WGS sequence"/>
</dbReference>
<evidence type="ECO:0000313" key="6">
    <source>
        <dbReference type="Proteomes" id="UP000465240"/>
    </source>
</evidence>
<keyword evidence="6" id="KW-1185">Reference proteome</keyword>
<keyword evidence="2" id="KW-0560">Oxidoreductase</keyword>
<reference evidence="4" key="2">
    <citation type="submission" date="2020-02" db="EMBL/GenBank/DDBJ databases">
        <authorList>
            <person name="Matsumoto Y."/>
            <person name="Kinjo T."/>
            <person name="Motooka D."/>
            <person name="Nabeya D."/>
            <person name="Jung N."/>
            <person name="Uechi K."/>
            <person name="Horii T."/>
            <person name="Iida T."/>
            <person name="Fujita J."/>
            <person name="Nakamura S."/>
        </authorList>
    </citation>
    <scope>NUCLEOTIDE SEQUENCE</scope>
    <source>
        <strain evidence="4">JCM 18565</strain>
    </source>
</reference>
<dbReference type="EMBL" id="BLKX01000001">
    <property type="protein sequence ID" value="GFG80564.1"/>
    <property type="molecule type" value="Genomic_DNA"/>
</dbReference>
<evidence type="ECO:0000313" key="7">
    <source>
        <dbReference type="Proteomes" id="UP001229081"/>
    </source>
</evidence>
<dbReference type="PRINTS" id="PR00081">
    <property type="entry name" value="GDHRDH"/>
</dbReference>
<dbReference type="AlphaFoldDB" id="A0A386UA00"/>
<evidence type="ECO:0000313" key="5">
    <source>
        <dbReference type="EMBL" id="MDP7733698.1"/>
    </source>
</evidence>
<dbReference type="RefSeq" id="WP_065164156.1">
    <property type="nucleotide sequence ID" value="NZ_BLKX01000001.1"/>
</dbReference>
<dbReference type="PIRSF" id="PIRSF000126">
    <property type="entry name" value="11-beta-HSD1"/>
    <property type="match status" value="1"/>
</dbReference>
<dbReference type="KEGG" id="mpag:C0J29_21545"/>
<dbReference type="PANTHER" id="PTHR44196:SF2">
    <property type="entry name" value="SHORT-CHAIN DEHYDROGENASE-RELATED"/>
    <property type="match status" value="1"/>
</dbReference>